<name>A0A4Q4T7F4_9PEZI</name>
<feature type="domain" description="HNH nuclease" evidence="1">
    <location>
        <begin position="10"/>
        <end position="72"/>
    </location>
</feature>
<dbReference type="Pfam" id="PF13391">
    <property type="entry name" value="HNH_2"/>
    <property type="match status" value="1"/>
</dbReference>
<evidence type="ECO:0000313" key="3">
    <source>
        <dbReference type="Proteomes" id="UP000293360"/>
    </source>
</evidence>
<accession>A0A4Q4T7F4</accession>
<keyword evidence="3" id="KW-1185">Reference proteome</keyword>
<dbReference type="EMBL" id="QJNU01000359">
    <property type="protein sequence ID" value="RYP01450.1"/>
    <property type="molecule type" value="Genomic_DNA"/>
</dbReference>
<evidence type="ECO:0000259" key="1">
    <source>
        <dbReference type="Pfam" id="PF13391"/>
    </source>
</evidence>
<dbReference type="AlphaFoldDB" id="A0A4Q4T7F4"/>
<gene>
    <name evidence="2" type="ORF">DL764_006220</name>
</gene>
<organism evidence="2 3">
    <name type="scientific">Monosporascus ibericus</name>
    <dbReference type="NCBI Taxonomy" id="155417"/>
    <lineage>
        <taxon>Eukaryota</taxon>
        <taxon>Fungi</taxon>
        <taxon>Dikarya</taxon>
        <taxon>Ascomycota</taxon>
        <taxon>Pezizomycotina</taxon>
        <taxon>Sordariomycetes</taxon>
        <taxon>Xylariomycetidae</taxon>
        <taxon>Xylariales</taxon>
        <taxon>Xylariales incertae sedis</taxon>
        <taxon>Monosporascus</taxon>
    </lineage>
</organism>
<dbReference type="InterPro" id="IPR003615">
    <property type="entry name" value="HNH_nuc"/>
</dbReference>
<evidence type="ECO:0000313" key="2">
    <source>
        <dbReference type="EMBL" id="RYP01450.1"/>
    </source>
</evidence>
<proteinExistence type="predicted"/>
<comment type="caution">
    <text evidence="2">The sequence shown here is derived from an EMBL/GenBank/DDBJ whole genome shotgun (WGS) entry which is preliminary data.</text>
</comment>
<protein>
    <recommendedName>
        <fullName evidence="1">HNH nuclease domain-containing protein</fullName>
    </recommendedName>
</protein>
<sequence>MNRSITTYLEAIEVAHLVPSACVAWFDRNRMYRYCSNRIPSGGRSATDDDRNGILLRRDLHWLLDTTRFVFVPGTAAELMHLYHNLALQPLRSVAVPLLFAHFALSIFKE</sequence>
<reference evidence="2 3" key="1">
    <citation type="submission" date="2018-06" db="EMBL/GenBank/DDBJ databases">
        <title>Complete Genomes of Monosporascus.</title>
        <authorList>
            <person name="Robinson A.J."/>
            <person name="Natvig D.O."/>
        </authorList>
    </citation>
    <scope>NUCLEOTIDE SEQUENCE [LARGE SCALE GENOMIC DNA]</scope>
    <source>
        <strain evidence="2 3">CBS 110550</strain>
    </source>
</reference>
<dbReference type="Proteomes" id="UP000293360">
    <property type="component" value="Unassembled WGS sequence"/>
</dbReference>
<dbReference type="OrthoDB" id="2142759at2759"/>